<name>A0A8X8CS95_POPTO</name>
<dbReference type="AlphaFoldDB" id="A0A8X8CS95"/>
<accession>A0A8X8CS95</accession>
<organism evidence="1 2">
    <name type="scientific">Populus tomentosa</name>
    <name type="common">Chinese white poplar</name>
    <dbReference type="NCBI Taxonomy" id="118781"/>
    <lineage>
        <taxon>Eukaryota</taxon>
        <taxon>Viridiplantae</taxon>
        <taxon>Streptophyta</taxon>
        <taxon>Embryophyta</taxon>
        <taxon>Tracheophyta</taxon>
        <taxon>Spermatophyta</taxon>
        <taxon>Magnoliopsida</taxon>
        <taxon>eudicotyledons</taxon>
        <taxon>Gunneridae</taxon>
        <taxon>Pentapetalae</taxon>
        <taxon>rosids</taxon>
        <taxon>fabids</taxon>
        <taxon>Malpighiales</taxon>
        <taxon>Salicaceae</taxon>
        <taxon>Saliceae</taxon>
        <taxon>Populus</taxon>
    </lineage>
</organism>
<dbReference type="Proteomes" id="UP000886885">
    <property type="component" value="Chromosome 8D"/>
</dbReference>
<evidence type="ECO:0000313" key="1">
    <source>
        <dbReference type="EMBL" id="KAG6764377.1"/>
    </source>
</evidence>
<proteinExistence type="predicted"/>
<sequence length="100" mass="11502">MGSSSFSNCIHNNRNMEKALENLGHQENYFQEPCACNEMIDILTSTKYKKQQFRIVCGMFDYLKRNNKNLVPAECSLVKDADALFKTVKNKVKPDANTYN</sequence>
<reference evidence="1" key="1">
    <citation type="journal article" date="2020" name="bioRxiv">
        <title>Hybrid origin of Populus tomentosa Carr. identified through genome sequencing and phylogenomic analysis.</title>
        <authorList>
            <person name="An X."/>
            <person name="Gao K."/>
            <person name="Chen Z."/>
            <person name="Li J."/>
            <person name="Yang X."/>
            <person name="Yang X."/>
            <person name="Zhou J."/>
            <person name="Guo T."/>
            <person name="Zhao T."/>
            <person name="Huang S."/>
            <person name="Miao D."/>
            <person name="Khan W.U."/>
            <person name="Rao P."/>
            <person name="Ye M."/>
            <person name="Lei B."/>
            <person name="Liao W."/>
            <person name="Wang J."/>
            <person name="Ji L."/>
            <person name="Li Y."/>
            <person name="Guo B."/>
            <person name="Mustafa N.S."/>
            <person name="Li S."/>
            <person name="Yun Q."/>
            <person name="Keller S.R."/>
            <person name="Mao J."/>
            <person name="Zhang R."/>
            <person name="Strauss S.H."/>
        </authorList>
    </citation>
    <scope>NUCLEOTIDE SEQUENCE</scope>
    <source>
        <strain evidence="1">GM15</strain>
        <tissue evidence="1">Leaf</tissue>
    </source>
</reference>
<gene>
    <name evidence="1" type="ORF">POTOM_031845</name>
</gene>
<evidence type="ECO:0000313" key="2">
    <source>
        <dbReference type="Proteomes" id="UP000886885"/>
    </source>
</evidence>
<keyword evidence="2" id="KW-1185">Reference proteome</keyword>
<comment type="caution">
    <text evidence="1">The sequence shown here is derived from an EMBL/GenBank/DDBJ whole genome shotgun (WGS) entry which is preliminary data.</text>
</comment>
<protein>
    <submittedName>
        <fullName evidence="1">Uncharacterized protein</fullName>
    </submittedName>
</protein>
<dbReference type="OrthoDB" id="856520at2759"/>
<dbReference type="EMBL" id="JAAWWB010000016">
    <property type="protein sequence ID" value="KAG6764377.1"/>
    <property type="molecule type" value="Genomic_DNA"/>
</dbReference>